<keyword evidence="3" id="KW-1185">Reference proteome</keyword>
<feature type="region of interest" description="Disordered" evidence="1">
    <location>
        <begin position="52"/>
        <end position="76"/>
    </location>
</feature>
<name>A0A2T7D0K2_9POAL</name>
<dbReference type="OrthoDB" id="10422344at2759"/>
<dbReference type="Proteomes" id="UP000244336">
    <property type="component" value="Chromosome 7"/>
</dbReference>
<proteinExistence type="predicted"/>
<evidence type="ECO:0000256" key="1">
    <source>
        <dbReference type="SAM" id="MobiDB-lite"/>
    </source>
</evidence>
<dbReference type="Gramene" id="PUZ49084">
    <property type="protein sequence ID" value="PUZ49084"/>
    <property type="gene ID" value="GQ55_7G297100"/>
</dbReference>
<dbReference type="EMBL" id="CM009755">
    <property type="protein sequence ID" value="PUZ49084.1"/>
    <property type="molecule type" value="Genomic_DNA"/>
</dbReference>
<feature type="region of interest" description="Disordered" evidence="1">
    <location>
        <begin position="100"/>
        <end position="124"/>
    </location>
</feature>
<feature type="compositionally biased region" description="Polar residues" evidence="1">
    <location>
        <begin position="115"/>
        <end position="124"/>
    </location>
</feature>
<accession>A0A2T7D0K2</accession>
<evidence type="ECO:0000313" key="2">
    <source>
        <dbReference type="EMBL" id="PUZ49084.1"/>
    </source>
</evidence>
<dbReference type="AlphaFoldDB" id="A0A2T7D0K2"/>
<gene>
    <name evidence="2" type="ORF">GQ55_7G297100</name>
</gene>
<evidence type="ECO:0000313" key="3">
    <source>
        <dbReference type="Proteomes" id="UP000244336"/>
    </source>
</evidence>
<organism evidence="2 3">
    <name type="scientific">Panicum hallii var. hallii</name>
    <dbReference type="NCBI Taxonomy" id="1504633"/>
    <lineage>
        <taxon>Eukaryota</taxon>
        <taxon>Viridiplantae</taxon>
        <taxon>Streptophyta</taxon>
        <taxon>Embryophyta</taxon>
        <taxon>Tracheophyta</taxon>
        <taxon>Spermatophyta</taxon>
        <taxon>Magnoliopsida</taxon>
        <taxon>Liliopsida</taxon>
        <taxon>Poales</taxon>
        <taxon>Poaceae</taxon>
        <taxon>PACMAD clade</taxon>
        <taxon>Panicoideae</taxon>
        <taxon>Panicodae</taxon>
        <taxon>Paniceae</taxon>
        <taxon>Panicinae</taxon>
        <taxon>Panicum</taxon>
        <taxon>Panicum sect. Panicum</taxon>
    </lineage>
</organism>
<protein>
    <submittedName>
        <fullName evidence="2">Uncharacterized protein</fullName>
    </submittedName>
</protein>
<sequence length="124" mass="13550">MPGCITLDGWWKECHRTVALPGLRTTRLPLSSSCASTGDVLLEFDDHAIRPEPSSRRRLPVSPTMSTPELSLRGRSRLATQQTASLDTENQMPRYLLVDTPGEKKPMVNAPLAETSVSLSDGSC</sequence>
<reference evidence="2 3" key="1">
    <citation type="submission" date="2018-04" db="EMBL/GenBank/DDBJ databases">
        <title>WGS assembly of Panicum hallii var. hallii HAL2.</title>
        <authorList>
            <person name="Lovell J."/>
            <person name="Jenkins J."/>
            <person name="Lowry D."/>
            <person name="Mamidi S."/>
            <person name="Sreedasyam A."/>
            <person name="Weng X."/>
            <person name="Barry K."/>
            <person name="Bonette J."/>
            <person name="Campitelli B."/>
            <person name="Daum C."/>
            <person name="Gordon S."/>
            <person name="Gould B."/>
            <person name="Lipzen A."/>
            <person name="MacQueen A."/>
            <person name="Palacio-Mejia J."/>
            <person name="Plott C."/>
            <person name="Shakirov E."/>
            <person name="Shu S."/>
            <person name="Yoshinaga Y."/>
            <person name="Zane M."/>
            <person name="Rokhsar D."/>
            <person name="Grimwood J."/>
            <person name="Schmutz J."/>
            <person name="Juenger T."/>
        </authorList>
    </citation>
    <scope>NUCLEOTIDE SEQUENCE [LARGE SCALE GENOMIC DNA]</scope>
    <source>
        <strain evidence="3">cv. HAL2</strain>
    </source>
</reference>